<evidence type="ECO:0000313" key="2">
    <source>
        <dbReference type="EMBL" id="AKV04119.1"/>
    </source>
</evidence>
<reference evidence="2 3" key="1">
    <citation type="submission" date="2015-08" db="EMBL/GenBank/DDBJ databases">
        <authorList>
            <person name="Babu N.S."/>
            <person name="Beckwith C.J."/>
            <person name="Beseler K.G."/>
            <person name="Brison A."/>
            <person name="Carone J.V."/>
            <person name="Caskin T.P."/>
            <person name="Diamond M."/>
            <person name="Durham M.E."/>
            <person name="Foxe J.M."/>
            <person name="Go M."/>
            <person name="Henderson B.A."/>
            <person name="Jones I.B."/>
            <person name="McGettigan J.A."/>
            <person name="Micheletti S.J."/>
            <person name="Nasrallah M.E."/>
            <person name="Ortiz D."/>
            <person name="Piller C.R."/>
            <person name="Privatt S.R."/>
            <person name="Schneider S.L."/>
            <person name="Sharp S."/>
            <person name="Smith T.C."/>
            <person name="Stanton J.D."/>
            <person name="Ullery H.E."/>
            <person name="Wilson R.J."/>
            <person name="Serrano M.G."/>
            <person name="Buck G."/>
            <person name="Lee V."/>
            <person name="Wang Y."/>
            <person name="Carvalho R."/>
            <person name="Voegtly L."/>
            <person name="Shi R."/>
            <person name="Duckworth R."/>
            <person name="Johnson A."/>
            <person name="Loviza R."/>
            <person name="Walstead R."/>
            <person name="Shah Z."/>
            <person name="Kiflezghi M."/>
            <person name="Wade K."/>
            <person name="Ball S.L."/>
            <person name="Bradley K.W."/>
            <person name="Asai D.J."/>
            <person name="Bowman C.A."/>
            <person name="Russell D.A."/>
            <person name="Pope W.H."/>
            <person name="Jacobs-Sera D."/>
            <person name="Hendrix R.W."/>
            <person name="Hatfull G.F."/>
        </authorList>
    </citation>
    <scope>NUCLEOTIDE SEQUENCE [LARGE SCALE GENOMIC DNA]</scope>
    <source>
        <strain evidence="2 3">DSM 27648</strain>
    </source>
</reference>
<dbReference type="NCBIfam" id="TIGR01509">
    <property type="entry name" value="HAD-SF-IA-v3"/>
    <property type="match status" value="1"/>
</dbReference>
<dbReference type="InterPro" id="IPR010976">
    <property type="entry name" value="B-phosphoglucomutase_hydrolase"/>
</dbReference>
<dbReference type="KEGG" id="llu:AKJ09_10782"/>
<gene>
    <name evidence="2" type="ORF">AKJ09_10782</name>
</gene>
<dbReference type="InterPro" id="IPR006439">
    <property type="entry name" value="HAD-SF_hydro_IA"/>
</dbReference>
<dbReference type="NCBIfam" id="TIGR01484">
    <property type="entry name" value="HAD-SF-IIB"/>
    <property type="match status" value="1"/>
</dbReference>
<dbReference type="SUPFAM" id="SSF56784">
    <property type="entry name" value="HAD-like"/>
    <property type="match status" value="2"/>
</dbReference>
<dbReference type="Pfam" id="PF08282">
    <property type="entry name" value="Hydrolase_3"/>
    <property type="match status" value="1"/>
</dbReference>
<dbReference type="InterPro" id="IPR036412">
    <property type="entry name" value="HAD-like_sf"/>
</dbReference>
<sequence>MQAPIDGQTRTLDVERHSSGRALAATEETSMAKDPKTPATSSTLSRIKLVVSDVDGTLVTSNGNLTTDAIEAAGRLEIAGIRLALVSDRPPRGLAMLTGPLGLDTPVAAFDGAMILTPDLATVLEQHTLPTAVLVEAVDLLRRAGVDIWVYRGTDWFVSDLHGPRIAEEQRLVQFAPTRVSDFASVLDGAVKLVGVSDDDAKVKRCEAELRGLLGDDAVVACSKRHFVDVVPPDVHKGTALRTIAVRLGVPLDHVAAVGDAPIDVLMFALAGTSIAMGNASPDVRRCARWVTLANDDGGFADAVNHVVLHEGASEPTKLGLPSHTAACLFDLDGVLTQTAKVHAAAWKQAFDEYLKTLAERSGEPLVPFDAVEDYDKYVDGKPRIDGTRSFLASRSIRLPEGTEDDPPSAETVHGLSNRKNELVLQLLEHGHVNAYPGSLRYLHAVREAGIPTAVVSSSKNCKQVLASAGISDLFDVCIDGNVAEETHLAGKPAPDTFLAAARALTVDPAHAVVFEDALAGVGAGRAGHFGYVVGVDRVGQAADLIRHGADVVVGDLGALLEAP</sequence>
<dbReference type="Gene3D" id="3.30.1240.10">
    <property type="match status" value="1"/>
</dbReference>
<dbReference type="GO" id="GO:0000287">
    <property type="term" value="F:magnesium ion binding"/>
    <property type="evidence" value="ECO:0007669"/>
    <property type="project" value="TreeGrafter"/>
</dbReference>
<comment type="similarity">
    <text evidence="1">Belongs to the HAD-like hydrolase superfamily. CbbY/CbbZ/Gph/YieH family.</text>
</comment>
<dbReference type="InterPro" id="IPR023198">
    <property type="entry name" value="PGP-like_dom2"/>
</dbReference>
<protein>
    <submittedName>
        <fullName evidence="2">Beta-phosphoglucomutase</fullName>
    </submittedName>
</protein>
<evidence type="ECO:0000256" key="1">
    <source>
        <dbReference type="ARBA" id="ARBA00006171"/>
    </source>
</evidence>
<dbReference type="Gene3D" id="3.40.50.1000">
    <property type="entry name" value="HAD superfamily/HAD-like"/>
    <property type="match status" value="2"/>
</dbReference>
<dbReference type="PATRIC" id="fig|1391654.3.peg.10922"/>
<dbReference type="CDD" id="cd07516">
    <property type="entry name" value="HAD_Pase"/>
    <property type="match status" value="1"/>
</dbReference>
<name>A0A0K1QED2_9BACT</name>
<dbReference type="Proteomes" id="UP000064967">
    <property type="component" value="Chromosome"/>
</dbReference>
<dbReference type="GO" id="GO:0005829">
    <property type="term" value="C:cytosol"/>
    <property type="evidence" value="ECO:0007669"/>
    <property type="project" value="TreeGrafter"/>
</dbReference>
<dbReference type="Pfam" id="PF00702">
    <property type="entry name" value="Hydrolase"/>
    <property type="match status" value="1"/>
</dbReference>
<dbReference type="EMBL" id="CP012333">
    <property type="protein sequence ID" value="AKV04119.1"/>
    <property type="molecule type" value="Genomic_DNA"/>
</dbReference>
<dbReference type="NCBIfam" id="TIGR02009">
    <property type="entry name" value="PGMB-YQAB-SF"/>
    <property type="match status" value="1"/>
</dbReference>
<keyword evidence="3" id="KW-1185">Reference proteome</keyword>
<dbReference type="AlphaFoldDB" id="A0A0K1QED2"/>
<dbReference type="InterPro" id="IPR006379">
    <property type="entry name" value="HAD-SF_hydro_IIB"/>
</dbReference>
<dbReference type="PROSITE" id="PS01228">
    <property type="entry name" value="COF_1"/>
    <property type="match status" value="1"/>
</dbReference>
<dbReference type="PANTHER" id="PTHR10000">
    <property type="entry name" value="PHOSPHOSERINE PHOSPHATASE"/>
    <property type="match status" value="1"/>
</dbReference>
<dbReference type="SFLD" id="SFLDS00003">
    <property type="entry name" value="Haloacid_Dehalogenase"/>
    <property type="match status" value="1"/>
</dbReference>
<dbReference type="GO" id="GO:0016791">
    <property type="term" value="F:phosphatase activity"/>
    <property type="evidence" value="ECO:0007669"/>
    <property type="project" value="TreeGrafter"/>
</dbReference>
<dbReference type="Gene3D" id="1.10.150.240">
    <property type="entry name" value="Putative phosphatase, domain 2"/>
    <property type="match status" value="1"/>
</dbReference>
<dbReference type="STRING" id="1391654.AKJ09_10782"/>
<organism evidence="2 3">
    <name type="scientific">Labilithrix luteola</name>
    <dbReference type="NCBI Taxonomy" id="1391654"/>
    <lineage>
        <taxon>Bacteria</taxon>
        <taxon>Pseudomonadati</taxon>
        <taxon>Myxococcota</taxon>
        <taxon>Polyangia</taxon>
        <taxon>Polyangiales</taxon>
        <taxon>Labilitrichaceae</taxon>
        <taxon>Labilithrix</taxon>
    </lineage>
</organism>
<accession>A0A0K1QED2</accession>
<dbReference type="PANTHER" id="PTHR10000:SF8">
    <property type="entry name" value="HAD SUPERFAMILY HYDROLASE-LIKE, TYPE 3"/>
    <property type="match status" value="1"/>
</dbReference>
<dbReference type="InterPro" id="IPR023214">
    <property type="entry name" value="HAD_sf"/>
</dbReference>
<dbReference type="SFLD" id="SFLDG01129">
    <property type="entry name" value="C1.5:_HAD__Beta-PGM__Phosphata"/>
    <property type="match status" value="1"/>
</dbReference>
<proteinExistence type="inferred from homology"/>
<evidence type="ECO:0000313" key="3">
    <source>
        <dbReference type="Proteomes" id="UP000064967"/>
    </source>
</evidence>